<dbReference type="PROSITE" id="PS51352">
    <property type="entry name" value="THIOREDOXIN_2"/>
    <property type="match status" value="1"/>
</dbReference>
<evidence type="ECO:0000313" key="10">
    <source>
        <dbReference type="Proteomes" id="UP001162891"/>
    </source>
</evidence>
<name>A0ABN6MVE8_9BACT</name>
<keyword evidence="4" id="KW-0201">Cytochrome c-type biogenesis</keyword>
<feature type="transmembrane region" description="Helical" evidence="7">
    <location>
        <begin position="47"/>
        <end position="69"/>
    </location>
</feature>
<feature type="domain" description="Thioredoxin" evidence="8">
    <location>
        <begin position="307"/>
        <end position="443"/>
    </location>
</feature>
<dbReference type="InterPro" id="IPR036249">
    <property type="entry name" value="Thioredoxin-like_sf"/>
</dbReference>
<organism evidence="9 10">
    <name type="scientific">Anaeromyxobacter oryzae</name>
    <dbReference type="NCBI Taxonomy" id="2918170"/>
    <lineage>
        <taxon>Bacteria</taxon>
        <taxon>Pseudomonadati</taxon>
        <taxon>Myxococcota</taxon>
        <taxon>Myxococcia</taxon>
        <taxon>Myxococcales</taxon>
        <taxon>Cystobacterineae</taxon>
        <taxon>Anaeromyxobacteraceae</taxon>
        <taxon>Anaeromyxobacter</taxon>
    </lineage>
</organism>
<dbReference type="Proteomes" id="UP001162891">
    <property type="component" value="Chromosome"/>
</dbReference>
<sequence>MRTAIRLFLAAAAFAAVAWIPDRIGLGPTGSGSDLGLGGLLGQGSILAFAAAFAGGVATSLTPCVYPLIPITVSMFGARRASSRAEAMTLSALYVLGIAVMYSALGVGAAATGKAFGTVMQNPWVMGLVAVVLGAMAASMFGAFDLQLPSALQLRLNRVGGAGRAGAFGMGLVSGIIAAPCTGPVLAAALTFIAAKGSVVFGVGIMFTYALGMGLLFFLIGAFSIALPKSGPWMETVKSVFGVALLAAALIFVKGAFPASGRLFSAAHAAAYLAASAAAIGVLLGALQGSFHGMAAERLAKGLGVVLLVGGIVYAAGASGAREARARSTFAWLHSYDAAIAKAKAEGRPVIIDFWADWCVACKELDKIAWSQAPVKEAASRFVAVKLDGTDADDAFTALAERYGVVGMPTVVFLDHRGREVPDRVVGAVGADEMLQRLRTVDGACEKLAALPDAPPVDRQPGAIPVACAVRW</sequence>
<evidence type="ECO:0000256" key="5">
    <source>
        <dbReference type="ARBA" id="ARBA00022989"/>
    </source>
</evidence>
<evidence type="ECO:0000256" key="7">
    <source>
        <dbReference type="SAM" id="Phobius"/>
    </source>
</evidence>
<dbReference type="SUPFAM" id="SSF52833">
    <property type="entry name" value="Thioredoxin-like"/>
    <property type="match status" value="1"/>
</dbReference>
<feature type="transmembrane region" description="Helical" evidence="7">
    <location>
        <begin position="199"/>
        <end position="227"/>
    </location>
</feature>
<proteinExistence type="predicted"/>
<feature type="transmembrane region" description="Helical" evidence="7">
    <location>
        <begin position="239"/>
        <end position="257"/>
    </location>
</feature>
<dbReference type="CDD" id="cd02953">
    <property type="entry name" value="DsbDgamma"/>
    <property type="match status" value="1"/>
</dbReference>
<feature type="transmembrane region" description="Helical" evidence="7">
    <location>
        <begin position="90"/>
        <end position="112"/>
    </location>
</feature>
<evidence type="ECO:0000256" key="4">
    <source>
        <dbReference type="ARBA" id="ARBA00022748"/>
    </source>
</evidence>
<dbReference type="Pfam" id="PF02683">
    <property type="entry name" value="DsbD_TM"/>
    <property type="match status" value="1"/>
</dbReference>
<accession>A0ABN6MVE8</accession>
<dbReference type="RefSeq" id="WP_248352605.1">
    <property type="nucleotide sequence ID" value="NZ_AP025591.1"/>
</dbReference>
<dbReference type="InterPro" id="IPR013766">
    <property type="entry name" value="Thioredoxin_domain"/>
</dbReference>
<keyword evidence="5 7" id="KW-1133">Transmembrane helix</keyword>
<protein>
    <recommendedName>
        <fullName evidence="8">Thioredoxin domain-containing protein</fullName>
    </recommendedName>
</protein>
<dbReference type="InterPro" id="IPR035671">
    <property type="entry name" value="DsbD_gamma"/>
</dbReference>
<reference evidence="10" key="1">
    <citation type="journal article" date="2022" name="Int. J. Syst. Evol. Microbiol.">
        <title>Anaeromyxobacter oryzae sp. nov., Anaeromyxobacter diazotrophicus sp. nov. and Anaeromyxobacter paludicola sp. nov., isolated from paddy soils.</title>
        <authorList>
            <person name="Itoh H."/>
            <person name="Xu Z."/>
            <person name="Mise K."/>
            <person name="Masuda Y."/>
            <person name="Ushijima N."/>
            <person name="Hayakawa C."/>
            <person name="Shiratori Y."/>
            <person name="Senoo K."/>
        </authorList>
    </citation>
    <scope>NUCLEOTIDE SEQUENCE [LARGE SCALE GENOMIC DNA]</scope>
    <source>
        <strain evidence="10">Red232</strain>
    </source>
</reference>
<keyword evidence="6 7" id="KW-0472">Membrane</keyword>
<dbReference type="EMBL" id="AP025591">
    <property type="protein sequence ID" value="BDG04240.1"/>
    <property type="molecule type" value="Genomic_DNA"/>
</dbReference>
<evidence type="ECO:0000259" key="8">
    <source>
        <dbReference type="PROSITE" id="PS51352"/>
    </source>
</evidence>
<feature type="transmembrane region" description="Helical" evidence="7">
    <location>
        <begin position="299"/>
        <end position="317"/>
    </location>
</feature>
<evidence type="ECO:0000256" key="1">
    <source>
        <dbReference type="ARBA" id="ARBA00004651"/>
    </source>
</evidence>
<gene>
    <name evidence="9" type="ORF">AMOR_32360</name>
</gene>
<feature type="transmembrane region" description="Helical" evidence="7">
    <location>
        <begin position="165"/>
        <end position="193"/>
    </location>
</feature>
<feature type="transmembrane region" description="Helical" evidence="7">
    <location>
        <begin position="269"/>
        <end position="287"/>
    </location>
</feature>
<dbReference type="PANTHER" id="PTHR32234">
    <property type="entry name" value="THIOL:DISULFIDE INTERCHANGE PROTEIN DSBD"/>
    <property type="match status" value="1"/>
</dbReference>
<dbReference type="PANTHER" id="PTHR32234:SF0">
    <property type="entry name" value="THIOL:DISULFIDE INTERCHANGE PROTEIN DSBD"/>
    <property type="match status" value="1"/>
</dbReference>
<keyword evidence="3 7" id="KW-0812">Transmembrane</keyword>
<evidence type="ECO:0000256" key="3">
    <source>
        <dbReference type="ARBA" id="ARBA00022692"/>
    </source>
</evidence>
<evidence type="ECO:0000256" key="2">
    <source>
        <dbReference type="ARBA" id="ARBA00022475"/>
    </source>
</evidence>
<dbReference type="InterPro" id="IPR003834">
    <property type="entry name" value="Cyt_c_assmbl_TM_dom"/>
</dbReference>
<feature type="transmembrane region" description="Helical" evidence="7">
    <location>
        <begin position="124"/>
        <end position="144"/>
    </location>
</feature>
<evidence type="ECO:0000313" key="9">
    <source>
        <dbReference type="EMBL" id="BDG04240.1"/>
    </source>
</evidence>
<comment type="subcellular location">
    <subcellularLocation>
        <location evidence="1">Cell membrane</location>
        <topology evidence="1">Multi-pass membrane protein</topology>
    </subcellularLocation>
</comment>
<dbReference type="Pfam" id="PF13899">
    <property type="entry name" value="Thioredoxin_7"/>
    <property type="match status" value="1"/>
</dbReference>
<dbReference type="Gene3D" id="3.40.30.10">
    <property type="entry name" value="Glutaredoxin"/>
    <property type="match status" value="1"/>
</dbReference>
<evidence type="ECO:0000256" key="6">
    <source>
        <dbReference type="ARBA" id="ARBA00023136"/>
    </source>
</evidence>
<keyword evidence="10" id="KW-1185">Reference proteome</keyword>
<keyword evidence="2" id="KW-1003">Cell membrane</keyword>